<dbReference type="Pfam" id="PF09818">
    <property type="entry name" value="ABC_ATPase"/>
    <property type="match status" value="1"/>
</dbReference>
<name>A0ABV4TX75_9GAMM</name>
<evidence type="ECO:0000259" key="1">
    <source>
        <dbReference type="Pfam" id="PF09818"/>
    </source>
</evidence>
<feature type="domain" description="ATPase of the ABC class C-terminal" evidence="1">
    <location>
        <begin position="161"/>
        <end position="436"/>
    </location>
</feature>
<sequence>MADAKQLEQTLERIDGRGYKAYKDIAGRYAFERFTLLIDHVQADPFAAPSRLRAVIPWAVTDLPEEVHASPPRTRAARDFLARAFRRAAREEDDVNIDAGRQTILDRTACVFTEAGVELRFTAGLPAAGRKILGRKARELLCDRLPEIIRSAAEAERLDTGALLDHCAAAEDQAALRDALEERGLVAFVGEGAVLPRRSGVDDRPLADAVPWQTPDALRVTLATPNAGAVSGMGIPRGITLIVGGGFHGKSTLLNALETGVYDHVPGDGRERIVADPTAVKVRAEDGRAVSGVDLSPFINHLPYGKSTTAFSTDLASGSTSQAAALQEALEAGCQSLLVDEDTSATNFMIRDERMQALVVKENEPITPFVDRIRQLRDRLGVSTILVMGGSGDYFDCADTVVQMQEYIPLDVTEKAREIAATHVTGRREEHESDLERPRVRGLQTGSVDPTVKKGKRKVQGKGRDHLVFGREDVDLRAVEQVADASQVRAIGQLLAKLGDEGGTVEDPPSWLRERLAGSEWHRLFDKPDGDLALPRVFEAMAALNRLRGVRLK</sequence>
<dbReference type="InterPro" id="IPR046834">
    <property type="entry name" value="ABC_ATPase_C"/>
</dbReference>
<evidence type="ECO:0000259" key="2">
    <source>
        <dbReference type="Pfam" id="PF20446"/>
    </source>
</evidence>
<keyword evidence="5" id="KW-1185">Reference proteome</keyword>
<dbReference type="InterPro" id="IPR046833">
    <property type="entry name" value="ABC_N"/>
</dbReference>
<evidence type="ECO:0000313" key="4">
    <source>
        <dbReference type="EMBL" id="MFA9461935.1"/>
    </source>
</evidence>
<feature type="domain" description="MRB1590-like C-terminal" evidence="3">
    <location>
        <begin position="458"/>
        <end position="552"/>
    </location>
</feature>
<dbReference type="InterPro" id="IPR027417">
    <property type="entry name" value="P-loop_NTPase"/>
</dbReference>
<dbReference type="PANTHER" id="PTHR38149">
    <property type="entry name" value="ATPASE"/>
    <property type="match status" value="1"/>
</dbReference>
<dbReference type="Pfam" id="PF21117">
    <property type="entry name" value="MRB1590_C"/>
    <property type="match status" value="1"/>
</dbReference>
<dbReference type="EMBL" id="JBGUAW010000009">
    <property type="protein sequence ID" value="MFA9461935.1"/>
    <property type="molecule type" value="Genomic_DNA"/>
</dbReference>
<dbReference type="Proteomes" id="UP001575181">
    <property type="component" value="Unassembled WGS sequence"/>
</dbReference>
<evidence type="ECO:0000259" key="3">
    <source>
        <dbReference type="Pfam" id="PF21117"/>
    </source>
</evidence>
<dbReference type="Pfam" id="PF20446">
    <property type="entry name" value="ABC_N"/>
    <property type="match status" value="1"/>
</dbReference>
<dbReference type="InterPro" id="IPR049069">
    <property type="entry name" value="MRB1590-like_C"/>
</dbReference>
<dbReference type="PANTHER" id="PTHR38149:SF1">
    <property type="entry name" value="ATPASE"/>
    <property type="match status" value="1"/>
</dbReference>
<proteinExistence type="predicted"/>
<gene>
    <name evidence="4" type="ORF">ACERLL_14010</name>
</gene>
<dbReference type="SUPFAM" id="SSF52540">
    <property type="entry name" value="P-loop containing nucleoside triphosphate hydrolases"/>
    <property type="match status" value="1"/>
</dbReference>
<feature type="domain" description="ATPase of the ABC class N-terminal" evidence="2">
    <location>
        <begin position="5"/>
        <end position="152"/>
    </location>
</feature>
<protein>
    <submittedName>
        <fullName evidence="4">ABC-ATPase domain-containing protein</fullName>
    </submittedName>
</protein>
<accession>A0ABV4TX75</accession>
<reference evidence="4 5" key="1">
    <citation type="submission" date="2024-08" db="EMBL/GenBank/DDBJ databases">
        <title>Whole-genome sequencing of halo(alkali)philic microorganisms from hypersaline lakes.</title>
        <authorList>
            <person name="Sorokin D.Y."/>
            <person name="Merkel A.Y."/>
            <person name="Messina E."/>
            <person name="Yakimov M."/>
        </authorList>
    </citation>
    <scope>NUCLEOTIDE SEQUENCE [LARGE SCALE GENOMIC DNA]</scope>
    <source>
        <strain evidence="4 5">Cl-TMA</strain>
    </source>
</reference>
<evidence type="ECO:0000313" key="5">
    <source>
        <dbReference type="Proteomes" id="UP001575181"/>
    </source>
</evidence>
<organism evidence="4 5">
    <name type="scientific">Thiohalorhabdus methylotrophus</name>
    <dbReference type="NCBI Taxonomy" id="3242694"/>
    <lineage>
        <taxon>Bacteria</taxon>
        <taxon>Pseudomonadati</taxon>
        <taxon>Pseudomonadota</taxon>
        <taxon>Gammaproteobacteria</taxon>
        <taxon>Thiohalorhabdales</taxon>
        <taxon>Thiohalorhabdaceae</taxon>
        <taxon>Thiohalorhabdus</taxon>
    </lineage>
</organism>
<comment type="caution">
    <text evidence="4">The sequence shown here is derived from an EMBL/GenBank/DDBJ whole genome shotgun (WGS) entry which is preliminary data.</text>
</comment>
<dbReference type="InterPro" id="IPR019195">
    <property type="entry name" value="ABC_ATPase_put"/>
</dbReference>
<dbReference type="RefSeq" id="WP_373656722.1">
    <property type="nucleotide sequence ID" value="NZ_JBGUAW010000009.1"/>
</dbReference>